<keyword evidence="2" id="KW-1185">Reference proteome</keyword>
<dbReference type="RefSeq" id="WP_171160582.1">
    <property type="nucleotide sequence ID" value="NZ_CP053073.1"/>
</dbReference>
<protein>
    <recommendedName>
        <fullName evidence="3">RHS repeat-associated core domain-containing protein</fullName>
    </recommendedName>
</protein>
<proteinExistence type="predicted"/>
<gene>
    <name evidence="1" type="ORF">DSM104440_00631</name>
</gene>
<dbReference type="InParanoid" id="A0A6M4H2Q1"/>
<dbReference type="AlphaFoldDB" id="A0A6M4H2Q1"/>
<dbReference type="Gene3D" id="2.180.10.10">
    <property type="entry name" value="RHS repeat-associated core"/>
    <property type="match status" value="1"/>
</dbReference>
<dbReference type="KEGG" id="upl:DSM104440_00631"/>
<evidence type="ECO:0000313" key="2">
    <source>
        <dbReference type="Proteomes" id="UP000503096"/>
    </source>
</evidence>
<name>A0A6M4H2Q1_9PROT</name>
<sequence length="152" mass="17041">MQQRFDRNAEIYNYFRDYDPRIGRYVESDPIGLKGGINTYGYVDSNAIGFFDDQGLTKNKPKYIWTGCSDSQLLWCVENCRAQGKVVQDCTQTYVRMPGVNGGKPRYIGHNCVCEEKPTPALLSCGPTCRNTLLAVGAIVVMICTRFPIPVP</sequence>
<evidence type="ECO:0000313" key="1">
    <source>
        <dbReference type="EMBL" id="QJR13841.1"/>
    </source>
</evidence>
<evidence type="ECO:0008006" key="3">
    <source>
        <dbReference type="Google" id="ProtNLM"/>
    </source>
</evidence>
<dbReference type="EMBL" id="CP053073">
    <property type="protein sequence ID" value="QJR13841.1"/>
    <property type="molecule type" value="Genomic_DNA"/>
</dbReference>
<organism evidence="1 2">
    <name type="scientific">Usitatibacter palustris</name>
    <dbReference type="NCBI Taxonomy" id="2732487"/>
    <lineage>
        <taxon>Bacteria</taxon>
        <taxon>Pseudomonadati</taxon>
        <taxon>Pseudomonadota</taxon>
        <taxon>Betaproteobacteria</taxon>
        <taxon>Nitrosomonadales</taxon>
        <taxon>Usitatibacteraceae</taxon>
        <taxon>Usitatibacter</taxon>
    </lineage>
</organism>
<dbReference type="NCBIfam" id="TIGR03696">
    <property type="entry name" value="Rhs_assc_core"/>
    <property type="match status" value="1"/>
</dbReference>
<dbReference type="InterPro" id="IPR022385">
    <property type="entry name" value="Rhs_assc_core"/>
</dbReference>
<accession>A0A6M4H2Q1</accession>
<reference evidence="1 2" key="1">
    <citation type="submission" date="2020-04" db="EMBL/GenBank/DDBJ databases">
        <title>Usitatibacter rugosus gen. nov., sp. nov. and Usitatibacter palustris sp. nov., novel members of Usitatibacteraceae fam. nov. within the order Nitrosomonadales isolated from soil.</title>
        <authorList>
            <person name="Huber K.J."/>
            <person name="Neumann-Schaal M."/>
            <person name="Geppert A."/>
            <person name="Luckner M."/>
            <person name="Wanner G."/>
            <person name="Overmann J."/>
        </authorList>
    </citation>
    <scope>NUCLEOTIDE SEQUENCE [LARGE SCALE GENOMIC DNA]</scope>
    <source>
        <strain evidence="1 2">Swamp67</strain>
    </source>
</reference>
<dbReference type="Proteomes" id="UP000503096">
    <property type="component" value="Chromosome"/>
</dbReference>